<evidence type="ECO:0000256" key="5">
    <source>
        <dbReference type="ARBA" id="ARBA00022801"/>
    </source>
</evidence>
<feature type="compositionally biased region" description="Acidic residues" evidence="16">
    <location>
        <begin position="899"/>
        <end position="921"/>
    </location>
</feature>
<comment type="similarity">
    <text evidence="2">Belongs to the glycosyl hydrolase 5 (cellulase A) family.</text>
</comment>
<keyword evidence="11" id="KW-0961">Cell wall biogenesis/degradation</keyword>
<keyword evidence="5" id="KW-0378">Hydrolase</keyword>
<dbReference type="InterPro" id="IPR050386">
    <property type="entry name" value="Glycosyl_hydrolase_5"/>
</dbReference>
<evidence type="ECO:0000256" key="12">
    <source>
        <dbReference type="ARBA" id="ARBA00036824"/>
    </source>
</evidence>
<organism evidence="19 20">
    <name type="scientific">Cryptococcus floricola</name>
    <dbReference type="NCBI Taxonomy" id="2591691"/>
    <lineage>
        <taxon>Eukaryota</taxon>
        <taxon>Fungi</taxon>
        <taxon>Dikarya</taxon>
        <taxon>Basidiomycota</taxon>
        <taxon>Agaricomycotina</taxon>
        <taxon>Tremellomycetes</taxon>
        <taxon>Tremellales</taxon>
        <taxon>Cryptococcaceae</taxon>
        <taxon>Cryptococcus</taxon>
    </lineage>
</organism>
<dbReference type="PANTHER" id="PTHR31297">
    <property type="entry name" value="GLUCAN ENDO-1,6-BETA-GLUCOSIDASE B"/>
    <property type="match status" value="1"/>
</dbReference>
<accession>A0A5D3AXA2</accession>
<keyword evidence="9" id="KW-0325">Glycoprotein</keyword>
<dbReference type="InterPro" id="IPR001547">
    <property type="entry name" value="Glyco_hydro_5"/>
</dbReference>
<gene>
    <name evidence="19" type="ORF">B9479_004442</name>
</gene>
<feature type="transmembrane region" description="Helical" evidence="17">
    <location>
        <begin position="184"/>
        <end position="205"/>
    </location>
</feature>
<evidence type="ECO:0000256" key="16">
    <source>
        <dbReference type="SAM" id="MobiDB-lite"/>
    </source>
</evidence>
<keyword evidence="4 17" id="KW-0812">Transmembrane</keyword>
<evidence type="ECO:0000256" key="9">
    <source>
        <dbReference type="ARBA" id="ARBA00023180"/>
    </source>
</evidence>
<evidence type="ECO:0000256" key="11">
    <source>
        <dbReference type="ARBA" id="ARBA00023316"/>
    </source>
</evidence>
<proteinExistence type="inferred from homology"/>
<dbReference type="GO" id="GO:0009986">
    <property type="term" value="C:cell surface"/>
    <property type="evidence" value="ECO:0007669"/>
    <property type="project" value="TreeGrafter"/>
</dbReference>
<dbReference type="SUPFAM" id="SSF51445">
    <property type="entry name" value="(Trans)glycosidases"/>
    <property type="match status" value="1"/>
</dbReference>
<feature type="compositionally biased region" description="Polar residues" evidence="16">
    <location>
        <begin position="1"/>
        <end position="13"/>
    </location>
</feature>
<evidence type="ECO:0000256" key="1">
    <source>
        <dbReference type="ARBA" id="ARBA00004401"/>
    </source>
</evidence>
<feature type="region of interest" description="Disordered" evidence="16">
    <location>
        <begin position="1"/>
        <end position="85"/>
    </location>
</feature>
<evidence type="ECO:0000256" key="10">
    <source>
        <dbReference type="ARBA" id="ARBA00023295"/>
    </source>
</evidence>
<evidence type="ECO:0000256" key="8">
    <source>
        <dbReference type="ARBA" id="ARBA00023136"/>
    </source>
</evidence>
<evidence type="ECO:0000256" key="2">
    <source>
        <dbReference type="ARBA" id="ARBA00005641"/>
    </source>
</evidence>
<evidence type="ECO:0000256" key="13">
    <source>
        <dbReference type="ARBA" id="ARBA00037126"/>
    </source>
</evidence>
<keyword evidence="20" id="KW-1185">Reference proteome</keyword>
<comment type="caution">
    <text evidence="19">The sequence shown here is derived from an EMBL/GenBank/DDBJ whole genome shotgun (WGS) entry which is preliminary data.</text>
</comment>
<comment type="catalytic activity">
    <reaction evidence="12">
        <text>Successive hydrolysis of beta-D-glucose units from the non-reducing ends of (1-&gt;3)-beta-D-glucans, releasing alpha-glucose.</text>
        <dbReference type="EC" id="3.2.1.58"/>
    </reaction>
</comment>
<keyword evidence="3" id="KW-1003">Cell membrane</keyword>
<evidence type="ECO:0000313" key="20">
    <source>
        <dbReference type="Proteomes" id="UP000322245"/>
    </source>
</evidence>
<dbReference type="GO" id="GO:0005576">
    <property type="term" value="C:extracellular region"/>
    <property type="evidence" value="ECO:0007669"/>
    <property type="project" value="TreeGrafter"/>
</dbReference>
<dbReference type="AlphaFoldDB" id="A0A5D3AXA2"/>
<evidence type="ECO:0000256" key="14">
    <source>
        <dbReference type="ARBA" id="ARBA00038929"/>
    </source>
</evidence>
<evidence type="ECO:0000256" key="15">
    <source>
        <dbReference type="ARBA" id="ARBA00041260"/>
    </source>
</evidence>
<comment type="subcellular location">
    <subcellularLocation>
        <location evidence="1">Cell membrane</location>
        <topology evidence="1">Single-pass type II membrane protein</topology>
    </subcellularLocation>
</comment>
<feature type="region of interest" description="Disordered" evidence="16">
    <location>
        <begin position="209"/>
        <end position="267"/>
    </location>
</feature>
<keyword evidence="6" id="KW-0735">Signal-anchor</keyword>
<evidence type="ECO:0000256" key="4">
    <source>
        <dbReference type="ARBA" id="ARBA00022692"/>
    </source>
</evidence>
<dbReference type="EC" id="3.2.1.58" evidence="14"/>
<evidence type="ECO:0000259" key="18">
    <source>
        <dbReference type="Pfam" id="PF00150"/>
    </source>
</evidence>
<protein>
    <recommendedName>
        <fullName evidence="14">glucan 1,3-beta-glucosidase</fullName>
        <ecNumber evidence="14">3.2.1.58</ecNumber>
    </recommendedName>
    <alternativeName>
        <fullName evidence="15">Exo-1,3-beta-glucanase D</fullName>
    </alternativeName>
</protein>
<dbReference type="Gene3D" id="3.20.20.80">
    <property type="entry name" value="Glycosidases"/>
    <property type="match status" value="1"/>
</dbReference>
<feature type="compositionally biased region" description="Low complexity" evidence="16">
    <location>
        <begin position="22"/>
        <end position="46"/>
    </location>
</feature>
<keyword evidence="7 17" id="KW-1133">Transmembrane helix</keyword>
<dbReference type="GO" id="GO:0004338">
    <property type="term" value="F:glucan exo-1,3-beta-glucosidase activity"/>
    <property type="evidence" value="ECO:0007669"/>
    <property type="project" value="UniProtKB-EC"/>
</dbReference>
<comment type="function">
    <text evidence="13">Glucosidase involved in the degradation of cellulosic biomass. Active on lichenan.</text>
</comment>
<dbReference type="Pfam" id="PF00150">
    <property type="entry name" value="Cellulase"/>
    <property type="match status" value="1"/>
</dbReference>
<sequence>MSRLVSQPQSFSPRLTAPSYGPYSADDPFASSSSQFSSPRASPRPSDYIERPQRAQRGYQEGSEMRNLTAPPSRRAAPWKSRVPRSESSDIFLPTMAYTPPHLDPSIPPSRDNGYVETDSIFSGRSHFDSSAKFGAPVGASTPNPYAHGPTTGALGYDPVGFSQEKLVKRERSCIPTNPTKRRLLFFGVPLLLVIVAAVVVGAVIGTQKNKSSSSSSGGSSGSSDSSGSGSDSSGSGSSDGSSSQDTWSSYITTGSGGDGSTATSDLGNEFTYTNEFGGTWSQNPYDPYSVSGQAQSFSPSLLEDWKWGEHVVRGVNLGGWLVTEPFIVPGLYERYQNTTPKAIDEYTLSQAMGDNLATEMEEHYKTFITEEDFALIAGAGLNYVRIALGYWAVETIDGEPYLPKVSWTYFVKAIGWARKYGLRILVDFHSLPGSQNGWNHSGKGGSVNFLYGIMGIANAQRSLETVRSITEYISQDGIKEVVTMIGLVNEVQGYVVGQDVLAAYYYQAYELIRGITGYGAGNGPIVLIHEGFSGVAAWSGFLSGADRLGLDQHPYLAFATQTTDNHTVQAKTVCGWGGGTNDSSTQFGITIGGEWSNAINDCGHWLDGVDSTPQYESTGTGSCTFWEEWFNWSDATKESVKEYTMANMDALQNHFFWTWKIGNSTEKGYATSPMWHYKLGLEQGWIPKDPRVAGGYCKGIGIGGNQFEGTYPSSAIGSFASTATPTIAAAELASHSAWPPTALGPSPSYSAAQISLFPTLTQTGTRNVLATATHPANATLGGGWVNAADTTGAWVRVKGCDYPDAYDATAASVPTATTTPTAPAAEVVAGGPATARTPAKRPAKTPAVSAGSSVFKRAKVELEEDLASKDKEELAALVEKYHRLYLHFWKGKVRNEFGSDDEDILSDEEGGFDDDDEDEREDHGEE</sequence>
<dbReference type="PANTHER" id="PTHR31297:SF34">
    <property type="entry name" value="GLUCAN 1,3-BETA-GLUCOSIDASE 2"/>
    <property type="match status" value="1"/>
</dbReference>
<evidence type="ECO:0000256" key="6">
    <source>
        <dbReference type="ARBA" id="ARBA00022968"/>
    </source>
</evidence>
<dbReference type="GO" id="GO:0005886">
    <property type="term" value="C:plasma membrane"/>
    <property type="evidence" value="ECO:0007669"/>
    <property type="project" value="UniProtKB-SubCell"/>
</dbReference>
<feature type="compositionally biased region" description="Low complexity" evidence="16">
    <location>
        <begin position="209"/>
        <end position="254"/>
    </location>
</feature>
<feature type="domain" description="Glycoside hydrolase family 5" evidence="18">
    <location>
        <begin position="360"/>
        <end position="518"/>
    </location>
</feature>
<dbReference type="Proteomes" id="UP000322245">
    <property type="component" value="Unassembled WGS sequence"/>
</dbReference>
<dbReference type="InterPro" id="IPR017853">
    <property type="entry name" value="GH"/>
</dbReference>
<feature type="region of interest" description="Disordered" evidence="16">
    <location>
        <begin position="899"/>
        <end position="927"/>
    </location>
</feature>
<dbReference type="EMBL" id="NIDF01000051">
    <property type="protein sequence ID" value="TYJ54851.1"/>
    <property type="molecule type" value="Genomic_DNA"/>
</dbReference>
<name>A0A5D3AXA2_9TREE</name>
<keyword evidence="10" id="KW-0326">Glycosidase</keyword>
<dbReference type="GO" id="GO:0071555">
    <property type="term" value="P:cell wall organization"/>
    <property type="evidence" value="ECO:0007669"/>
    <property type="project" value="UniProtKB-KW"/>
</dbReference>
<dbReference type="FunFam" id="3.20.20.80:FF:000033">
    <property type="entry name" value="Glucan 1,3-beta-glucosidase A"/>
    <property type="match status" value="1"/>
</dbReference>
<dbReference type="GO" id="GO:0009251">
    <property type="term" value="P:glucan catabolic process"/>
    <property type="evidence" value="ECO:0007669"/>
    <property type="project" value="TreeGrafter"/>
</dbReference>
<evidence type="ECO:0000256" key="17">
    <source>
        <dbReference type="SAM" id="Phobius"/>
    </source>
</evidence>
<reference evidence="19 20" key="1">
    <citation type="submission" date="2017-05" db="EMBL/GenBank/DDBJ databases">
        <title>The Genome Sequence of Tsuchiyaea wingfieldii DSM 27421.</title>
        <authorList>
            <person name="Cuomo C."/>
            <person name="Passer A."/>
            <person name="Billmyre B."/>
            <person name="Heitman J."/>
        </authorList>
    </citation>
    <scope>NUCLEOTIDE SEQUENCE [LARGE SCALE GENOMIC DNA]</scope>
    <source>
        <strain evidence="19 20">DSM 27421</strain>
    </source>
</reference>
<evidence type="ECO:0000313" key="19">
    <source>
        <dbReference type="EMBL" id="TYJ54851.1"/>
    </source>
</evidence>
<keyword evidence="8 17" id="KW-0472">Membrane</keyword>
<evidence type="ECO:0000256" key="3">
    <source>
        <dbReference type="ARBA" id="ARBA00022475"/>
    </source>
</evidence>
<evidence type="ECO:0000256" key="7">
    <source>
        <dbReference type="ARBA" id="ARBA00022989"/>
    </source>
</evidence>